<dbReference type="InterPro" id="IPR029071">
    <property type="entry name" value="Ubiquitin-like_domsf"/>
</dbReference>
<keyword evidence="4" id="KW-0833">Ubl conjugation pathway</keyword>
<feature type="transmembrane region" description="Helical" evidence="7">
    <location>
        <begin position="215"/>
        <end position="237"/>
    </location>
</feature>
<organism evidence="9 10">
    <name type="scientific">Symbiochloris irregularis</name>
    <dbReference type="NCBI Taxonomy" id="706552"/>
    <lineage>
        <taxon>Eukaryota</taxon>
        <taxon>Viridiplantae</taxon>
        <taxon>Chlorophyta</taxon>
        <taxon>core chlorophytes</taxon>
        <taxon>Trebouxiophyceae</taxon>
        <taxon>Trebouxiales</taxon>
        <taxon>Trebouxiaceae</taxon>
        <taxon>Symbiochloris</taxon>
    </lineage>
</organism>
<feature type="domain" description="Ubiquitin-like" evidence="8">
    <location>
        <begin position="317"/>
        <end position="388"/>
    </location>
</feature>
<sequence>MRWSETAASARPETSGRVVKLTDLLAEARGRKYLGVEEGRWIFILGHSLGVVFLVATNTYLADRVKGVWNWSTASAWDCTYVLCVVLAVGGNLWLHNHLFGSDPGWMPREDFSSEAPGDGICPYCRARPMLRSRHDHHTGQCVPCFDHYCPMLGTTIGDCNHAKFWLYNATQAFITAWGCLLAFQASGPCLWSSSQQVQEACWQGFGSWASIRTVMLAITSLMLAALTNMFSGLWTLHTVLAASGQTTYEVAKGSQVPYLAPFFRDYRGPQRWDASKIAKRHGPSPAELLRASKNSVVNTRGSALLCRCLGTWLSMIEVVLNDRLGKKVRVKCNEDDTIGDLKKLVAAQTGTRPEKIRIQKWYNVFKDHITLADYEIHDGMGLELYYN</sequence>
<dbReference type="Proteomes" id="UP001465755">
    <property type="component" value="Unassembled WGS sequence"/>
</dbReference>
<dbReference type="InterPro" id="IPR039732">
    <property type="entry name" value="Hub1/Ubl5"/>
</dbReference>
<dbReference type="Pfam" id="PF01529">
    <property type="entry name" value="DHHC"/>
    <property type="match status" value="1"/>
</dbReference>
<accession>A0AAW1PBA8</accession>
<dbReference type="GO" id="GO:0019706">
    <property type="term" value="F:protein-cysteine S-palmitoyltransferase activity"/>
    <property type="evidence" value="ECO:0007669"/>
    <property type="project" value="UniProtKB-EC"/>
</dbReference>
<comment type="catalytic activity">
    <reaction evidence="7">
        <text>L-cysteinyl-[protein] + hexadecanoyl-CoA = S-hexadecanoyl-L-cysteinyl-[protein] + CoA</text>
        <dbReference type="Rhea" id="RHEA:36683"/>
        <dbReference type="Rhea" id="RHEA-COMP:10131"/>
        <dbReference type="Rhea" id="RHEA-COMP:11032"/>
        <dbReference type="ChEBI" id="CHEBI:29950"/>
        <dbReference type="ChEBI" id="CHEBI:57287"/>
        <dbReference type="ChEBI" id="CHEBI:57379"/>
        <dbReference type="ChEBI" id="CHEBI:74151"/>
        <dbReference type="EC" id="2.3.1.225"/>
    </reaction>
</comment>
<keyword evidence="6 7" id="KW-0472">Membrane</keyword>
<dbReference type="EC" id="2.3.1.225" evidence="7"/>
<dbReference type="PANTHER" id="PTHR13042">
    <property type="entry name" value="UBIQUITIN-LIKE PROTEIN 5"/>
    <property type="match status" value="1"/>
</dbReference>
<name>A0AAW1PBA8_9CHLO</name>
<evidence type="ECO:0000256" key="7">
    <source>
        <dbReference type="RuleBase" id="RU079119"/>
    </source>
</evidence>
<dbReference type="Pfam" id="PF00240">
    <property type="entry name" value="ubiquitin"/>
    <property type="match status" value="1"/>
</dbReference>
<comment type="caution">
    <text evidence="9">The sequence shown here is derived from an EMBL/GenBank/DDBJ whole genome shotgun (WGS) entry which is preliminary data.</text>
</comment>
<feature type="transmembrane region" description="Helical" evidence="7">
    <location>
        <begin position="41"/>
        <end position="62"/>
    </location>
</feature>
<comment type="subcellular location">
    <subcellularLocation>
        <location evidence="1">Membrane</location>
        <topology evidence="1">Multi-pass membrane protein</topology>
    </subcellularLocation>
</comment>
<dbReference type="CDD" id="cd01791">
    <property type="entry name" value="Ubl_UBL5"/>
    <property type="match status" value="1"/>
</dbReference>
<comment type="similarity">
    <text evidence="2 7">Belongs to the DHHC palmitoyltransferase family.</text>
</comment>
<dbReference type="SUPFAM" id="SSF54236">
    <property type="entry name" value="Ubiquitin-like"/>
    <property type="match status" value="1"/>
</dbReference>
<evidence type="ECO:0000313" key="10">
    <source>
        <dbReference type="Proteomes" id="UP001465755"/>
    </source>
</evidence>
<dbReference type="InterPro" id="IPR001594">
    <property type="entry name" value="Palmitoyltrfase_DHHC"/>
</dbReference>
<evidence type="ECO:0000256" key="4">
    <source>
        <dbReference type="ARBA" id="ARBA00022786"/>
    </source>
</evidence>
<evidence type="ECO:0000256" key="2">
    <source>
        <dbReference type="ARBA" id="ARBA00008574"/>
    </source>
</evidence>
<dbReference type="EMBL" id="JALJOQ010000040">
    <property type="protein sequence ID" value="KAK9805882.1"/>
    <property type="molecule type" value="Genomic_DNA"/>
</dbReference>
<evidence type="ECO:0000256" key="5">
    <source>
        <dbReference type="ARBA" id="ARBA00022989"/>
    </source>
</evidence>
<dbReference type="InterPro" id="IPR000626">
    <property type="entry name" value="Ubiquitin-like_dom"/>
</dbReference>
<dbReference type="PROSITE" id="PS50053">
    <property type="entry name" value="UBIQUITIN_2"/>
    <property type="match status" value="1"/>
</dbReference>
<dbReference type="FunFam" id="3.10.20.90:FF:000054">
    <property type="entry name" value="Ubiquitin-like protein 5"/>
    <property type="match status" value="1"/>
</dbReference>
<keyword evidence="7" id="KW-0012">Acyltransferase</keyword>
<protein>
    <recommendedName>
        <fullName evidence="7">S-acyltransferase</fullName>
        <ecNumber evidence="7">2.3.1.225</ecNumber>
    </recommendedName>
    <alternativeName>
        <fullName evidence="7">Palmitoyltransferase</fullName>
    </alternativeName>
</protein>
<evidence type="ECO:0000256" key="1">
    <source>
        <dbReference type="ARBA" id="ARBA00004141"/>
    </source>
</evidence>
<keyword evidence="10" id="KW-1185">Reference proteome</keyword>
<gene>
    <name evidence="9" type="ORF">WJX73_000768</name>
</gene>
<feature type="transmembrane region" description="Helical" evidence="7">
    <location>
        <begin position="74"/>
        <end position="95"/>
    </location>
</feature>
<dbReference type="PROSITE" id="PS50216">
    <property type="entry name" value="DHHC"/>
    <property type="match status" value="1"/>
</dbReference>
<keyword evidence="5 7" id="KW-1133">Transmembrane helix</keyword>
<keyword evidence="3 7" id="KW-0812">Transmembrane</keyword>
<evidence type="ECO:0000256" key="3">
    <source>
        <dbReference type="ARBA" id="ARBA00022692"/>
    </source>
</evidence>
<reference evidence="9 10" key="1">
    <citation type="journal article" date="2024" name="Nat. Commun.">
        <title>Phylogenomics reveals the evolutionary origins of lichenization in chlorophyte algae.</title>
        <authorList>
            <person name="Puginier C."/>
            <person name="Libourel C."/>
            <person name="Otte J."/>
            <person name="Skaloud P."/>
            <person name="Haon M."/>
            <person name="Grisel S."/>
            <person name="Petersen M."/>
            <person name="Berrin J.G."/>
            <person name="Delaux P.M."/>
            <person name="Dal Grande F."/>
            <person name="Keller J."/>
        </authorList>
    </citation>
    <scope>NUCLEOTIDE SEQUENCE [LARGE SCALE GENOMIC DNA]</scope>
    <source>
        <strain evidence="9 10">SAG 2036</strain>
    </source>
</reference>
<dbReference type="GO" id="GO:0016020">
    <property type="term" value="C:membrane"/>
    <property type="evidence" value="ECO:0007669"/>
    <property type="project" value="UniProtKB-SubCell"/>
</dbReference>
<evidence type="ECO:0000313" key="9">
    <source>
        <dbReference type="EMBL" id="KAK9805882.1"/>
    </source>
</evidence>
<evidence type="ECO:0000256" key="6">
    <source>
        <dbReference type="ARBA" id="ARBA00023136"/>
    </source>
</evidence>
<comment type="domain">
    <text evidence="7">The DHHC domain is required for palmitoyltransferase activity.</text>
</comment>
<dbReference type="Gene3D" id="3.10.20.90">
    <property type="entry name" value="Phosphatidylinositol 3-kinase Catalytic Subunit, Chain A, domain 1"/>
    <property type="match status" value="1"/>
</dbReference>
<proteinExistence type="inferred from homology"/>
<dbReference type="AlphaFoldDB" id="A0AAW1PBA8"/>
<keyword evidence="7" id="KW-0808">Transferase</keyword>
<evidence type="ECO:0000259" key="8">
    <source>
        <dbReference type="PROSITE" id="PS50053"/>
    </source>
</evidence>